<protein>
    <submittedName>
        <fullName evidence="1">Uncharacterized protein</fullName>
    </submittedName>
</protein>
<dbReference type="AlphaFoldDB" id="A0A2K1ZRY7"/>
<evidence type="ECO:0000313" key="2">
    <source>
        <dbReference type="Proteomes" id="UP000006729"/>
    </source>
</evidence>
<proteinExistence type="predicted"/>
<accession>A0A2K1ZRY7</accession>
<sequence>MIIQTWHYLMTAEKIQSLCVSCTSMILGPGFIPSNKHLLQFLCLPSHDSPNYNSIISTSGEVLSL</sequence>
<dbReference type="EMBL" id="CM009296">
    <property type="protein sequence ID" value="PNT28058.1"/>
    <property type="molecule type" value="Genomic_DNA"/>
</dbReference>
<dbReference type="Proteomes" id="UP000006729">
    <property type="component" value="Chromosome 7"/>
</dbReference>
<evidence type="ECO:0000313" key="1">
    <source>
        <dbReference type="EMBL" id="PNT28058.1"/>
    </source>
</evidence>
<name>A0A2K1ZRY7_POPTR</name>
<organism evidence="1 2">
    <name type="scientific">Populus trichocarpa</name>
    <name type="common">Western balsam poplar</name>
    <name type="synonym">Populus balsamifera subsp. trichocarpa</name>
    <dbReference type="NCBI Taxonomy" id="3694"/>
    <lineage>
        <taxon>Eukaryota</taxon>
        <taxon>Viridiplantae</taxon>
        <taxon>Streptophyta</taxon>
        <taxon>Embryophyta</taxon>
        <taxon>Tracheophyta</taxon>
        <taxon>Spermatophyta</taxon>
        <taxon>Magnoliopsida</taxon>
        <taxon>eudicotyledons</taxon>
        <taxon>Gunneridae</taxon>
        <taxon>Pentapetalae</taxon>
        <taxon>rosids</taxon>
        <taxon>fabids</taxon>
        <taxon>Malpighiales</taxon>
        <taxon>Salicaceae</taxon>
        <taxon>Saliceae</taxon>
        <taxon>Populus</taxon>
    </lineage>
</organism>
<keyword evidence="2" id="KW-1185">Reference proteome</keyword>
<reference evidence="1 2" key="1">
    <citation type="journal article" date="2006" name="Science">
        <title>The genome of black cottonwood, Populus trichocarpa (Torr. &amp; Gray).</title>
        <authorList>
            <person name="Tuskan G.A."/>
            <person name="Difazio S."/>
            <person name="Jansson S."/>
            <person name="Bohlmann J."/>
            <person name="Grigoriev I."/>
            <person name="Hellsten U."/>
            <person name="Putnam N."/>
            <person name="Ralph S."/>
            <person name="Rombauts S."/>
            <person name="Salamov A."/>
            <person name="Schein J."/>
            <person name="Sterck L."/>
            <person name="Aerts A."/>
            <person name="Bhalerao R.R."/>
            <person name="Bhalerao R.P."/>
            <person name="Blaudez D."/>
            <person name="Boerjan W."/>
            <person name="Brun A."/>
            <person name="Brunner A."/>
            <person name="Busov V."/>
            <person name="Campbell M."/>
            <person name="Carlson J."/>
            <person name="Chalot M."/>
            <person name="Chapman J."/>
            <person name="Chen G.L."/>
            <person name="Cooper D."/>
            <person name="Coutinho P.M."/>
            <person name="Couturier J."/>
            <person name="Covert S."/>
            <person name="Cronk Q."/>
            <person name="Cunningham R."/>
            <person name="Davis J."/>
            <person name="Degroeve S."/>
            <person name="Dejardin A."/>
            <person name="Depamphilis C."/>
            <person name="Detter J."/>
            <person name="Dirks B."/>
            <person name="Dubchak I."/>
            <person name="Duplessis S."/>
            <person name="Ehlting J."/>
            <person name="Ellis B."/>
            <person name="Gendler K."/>
            <person name="Goodstein D."/>
            <person name="Gribskov M."/>
            <person name="Grimwood J."/>
            <person name="Groover A."/>
            <person name="Gunter L."/>
            <person name="Hamberger B."/>
            <person name="Heinze B."/>
            <person name="Helariutta Y."/>
            <person name="Henrissat B."/>
            <person name="Holligan D."/>
            <person name="Holt R."/>
            <person name="Huang W."/>
            <person name="Islam-Faridi N."/>
            <person name="Jones S."/>
            <person name="Jones-Rhoades M."/>
            <person name="Jorgensen R."/>
            <person name="Joshi C."/>
            <person name="Kangasjarvi J."/>
            <person name="Karlsson J."/>
            <person name="Kelleher C."/>
            <person name="Kirkpatrick R."/>
            <person name="Kirst M."/>
            <person name="Kohler A."/>
            <person name="Kalluri U."/>
            <person name="Larimer F."/>
            <person name="Leebens-Mack J."/>
            <person name="Leple J.C."/>
            <person name="Locascio P."/>
            <person name="Lou Y."/>
            <person name="Lucas S."/>
            <person name="Martin F."/>
            <person name="Montanini B."/>
            <person name="Napoli C."/>
            <person name="Nelson D.R."/>
            <person name="Nelson C."/>
            <person name="Nieminen K."/>
            <person name="Nilsson O."/>
            <person name="Pereda V."/>
            <person name="Peter G."/>
            <person name="Philippe R."/>
            <person name="Pilate G."/>
            <person name="Poliakov A."/>
            <person name="Razumovskaya J."/>
            <person name="Richardson P."/>
            <person name="Rinaldi C."/>
            <person name="Ritland K."/>
            <person name="Rouze P."/>
            <person name="Ryaboy D."/>
            <person name="Schmutz J."/>
            <person name="Schrader J."/>
            <person name="Segerman B."/>
            <person name="Shin H."/>
            <person name="Siddiqui A."/>
            <person name="Sterky F."/>
            <person name="Terry A."/>
            <person name="Tsai C.J."/>
            <person name="Uberbacher E."/>
            <person name="Unneberg P."/>
            <person name="Vahala J."/>
            <person name="Wall K."/>
            <person name="Wessler S."/>
            <person name="Yang G."/>
            <person name="Yin T."/>
            <person name="Douglas C."/>
            <person name="Marra M."/>
            <person name="Sandberg G."/>
            <person name="Van de Peer Y."/>
            <person name="Rokhsar D."/>
        </authorList>
    </citation>
    <scope>NUCLEOTIDE SEQUENCE [LARGE SCALE GENOMIC DNA]</scope>
    <source>
        <strain evidence="2">cv. Nisqually</strain>
    </source>
</reference>
<gene>
    <name evidence="1" type="ORF">POPTR_007G097700</name>
</gene>
<dbReference type="InParanoid" id="A0A2K1ZRY7"/>